<dbReference type="Proteomes" id="UP000186303">
    <property type="component" value="Chromosome 7"/>
</dbReference>
<dbReference type="GO" id="GO:0003924">
    <property type="term" value="F:GTPase activity"/>
    <property type="evidence" value="ECO:0007669"/>
    <property type="project" value="InterPro"/>
</dbReference>
<dbReference type="SMART" id="SM00275">
    <property type="entry name" value="G_alpha"/>
    <property type="match status" value="1"/>
</dbReference>
<dbReference type="InterPro" id="IPR027417">
    <property type="entry name" value="P-loop_NTPase"/>
</dbReference>
<evidence type="ECO:0000256" key="10">
    <source>
        <dbReference type="ARBA" id="ARBA00074365"/>
    </source>
</evidence>
<dbReference type="PANTHER" id="PTHR10218">
    <property type="entry name" value="GTP-BINDING PROTEIN ALPHA SUBUNIT"/>
    <property type="match status" value="1"/>
</dbReference>
<evidence type="ECO:0000256" key="7">
    <source>
        <dbReference type="ARBA" id="ARBA00023139"/>
    </source>
</evidence>
<keyword evidence="6 11" id="KW-0342">GTP-binding</keyword>
<dbReference type="GO" id="GO:0046872">
    <property type="term" value="F:metal ion binding"/>
    <property type="evidence" value="ECO:0007669"/>
    <property type="project" value="UniProtKB-KW"/>
</dbReference>
<evidence type="ECO:0000256" key="2">
    <source>
        <dbReference type="ARBA" id="ARBA00022707"/>
    </source>
</evidence>
<evidence type="ECO:0000256" key="11">
    <source>
        <dbReference type="PIRSR" id="PIRSR601019-1"/>
    </source>
</evidence>
<dbReference type="PRINTS" id="PR00318">
    <property type="entry name" value="GPROTEINA"/>
</dbReference>
<dbReference type="GO" id="GO:0010255">
    <property type="term" value="P:glucose mediated signaling pathway"/>
    <property type="evidence" value="ECO:0007669"/>
    <property type="project" value="UniProtKB-ARBA"/>
</dbReference>
<dbReference type="Gene3D" id="1.10.400.10">
    <property type="entry name" value="GI Alpha 1, domain 2-like"/>
    <property type="match status" value="1"/>
</dbReference>
<keyword evidence="3 12" id="KW-0479">Metal-binding</keyword>
<evidence type="ECO:0000256" key="9">
    <source>
        <dbReference type="ARBA" id="ARBA00023288"/>
    </source>
</evidence>
<dbReference type="FunFam" id="1.10.400.10:FF:000007">
    <property type="entry name" value="Guanine nucleotide-binding protein subunit alpha"/>
    <property type="match status" value="1"/>
</dbReference>
<evidence type="ECO:0000256" key="5">
    <source>
        <dbReference type="ARBA" id="ARBA00022842"/>
    </source>
</evidence>
<feature type="binding site" evidence="11">
    <location>
        <begin position="273"/>
        <end position="276"/>
    </location>
    <ligand>
        <name>GTP</name>
        <dbReference type="ChEBI" id="CHEBI:37565"/>
    </ligand>
</feature>
<dbReference type="PANTHER" id="PTHR10218:SF369">
    <property type="entry name" value="GUANINE NUCLEOTIDE-BINDING PROTEIN ALPHA-2 SUBUNIT"/>
    <property type="match status" value="1"/>
</dbReference>
<keyword evidence="2" id="KW-0519">Myristate</keyword>
<gene>
    <name evidence="14" type="ORF">MSYG_4104</name>
</gene>
<keyword evidence="7" id="KW-0564">Palmitate</keyword>
<evidence type="ECO:0000313" key="15">
    <source>
        <dbReference type="Proteomes" id="UP000186303"/>
    </source>
</evidence>
<dbReference type="GO" id="GO:0031683">
    <property type="term" value="F:G-protein beta/gamma-subunit complex binding"/>
    <property type="evidence" value="ECO:0007669"/>
    <property type="project" value="InterPro"/>
</dbReference>
<evidence type="ECO:0000256" key="6">
    <source>
        <dbReference type="ARBA" id="ARBA00023134"/>
    </source>
</evidence>
<dbReference type="GO" id="GO:0001664">
    <property type="term" value="F:G protein-coupled receptor binding"/>
    <property type="evidence" value="ECO:0007669"/>
    <property type="project" value="InterPro"/>
</dbReference>
<dbReference type="GO" id="GO:0005525">
    <property type="term" value="F:GTP binding"/>
    <property type="evidence" value="ECO:0007669"/>
    <property type="project" value="UniProtKB-KW"/>
</dbReference>
<sequence length="356" mass="40467">MGACFSVANSKARDGTGRSSSDTRASKSRDRGDKDVLKVLLLGSGESGKSTIVKQMKIIHQDGYSEQELYMFRITILKNLLDSVKALALAMRRFDMEPQQLENREAADLLTAYELPADADATLPPQVAQAIMGLWSDPVMAPLLERRGEFYVMDNFEYFLNRAERITQPDYLPTQEDVLRSRSKTSGIVETNFAMGDMRINLVDLGGQRSERNKWIQSFESVTSIIFCVALSEYDQMLLEDPTQNRMAESLVLFESVVNSRWFLRTSVILFLNKIDVFTKKLPQRPLADYFPDYKGGNDVNKAAKYILWRFTSLNRAKLQIYPHITQAIDTNNIRLVFAAVKETLLNNALRETGFL</sequence>
<keyword evidence="15" id="KW-1185">Reference proteome</keyword>
<dbReference type="SUPFAM" id="SSF47895">
    <property type="entry name" value="Transducin (alpha subunit), insertion domain"/>
    <property type="match status" value="1"/>
</dbReference>
<evidence type="ECO:0000313" key="14">
    <source>
        <dbReference type="EMBL" id="SHO79754.1"/>
    </source>
</evidence>
<dbReference type="GO" id="GO:0005834">
    <property type="term" value="C:heterotrimeric G-protein complex"/>
    <property type="evidence" value="ECO:0007669"/>
    <property type="project" value="InterPro"/>
</dbReference>
<feature type="binding site" evidence="12">
    <location>
        <position position="50"/>
    </location>
    <ligand>
        <name>Mg(2+)</name>
        <dbReference type="ChEBI" id="CHEBI:18420"/>
    </ligand>
</feature>
<organism evidence="14 15">
    <name type="scientific">Malassezia sympodialis (strain ATCC 42132)</name>
    <name type="common">Atopic eczema-associated yeast</name>
    <dbReference type="NCBI Taxonomy" id="1230383"/>
    <lineage>
        <taxon>Eukaryota</taxon>
        <taxon>Fungi</taxon>
        <taxon>Dikarya</taxon>
        <taxon>Basidiomycota</taxon>
        <taxon>Ustilaginomycotina</taxon>
        <taxon>Malasseziomycetes</taxon>
        <taxon>Malasseziales</taxon>
        <taxon>Malasseziaceae</taxon>
        <taxon>Malassezia</taxon>
    </lineage>
</organism>
<keyword evidence="9" id="KW-0449">Lipoprotein</keyword>
<dbReference type="GO" id="GO:0007189">
    <property type="term" value="P:adenylate cyclase-activating G protein-coupled receptor signaling pathway"/>
    <property type="evidence" value="ECO:0007669"/>
    <property type="project" value="TreeGrafter"/>
</dbReference>
<dbReference type="InterPro" id="IPR002975">
    <property type="entry name" value="Fungi_Gprotein_alpha"/>
</dbReference>
<feature type="binding site" evidence="11">
    <location>
        <begin position="179"/>
        <end position="185"/>
    </location>
    <ligand>
        <name>GTP</name>
        <dbReference type="ChEBI" id="CHEBI:37565"/>
    </ligand>
</feature>
<feature type="region of interest" description="Disordered" evidence="13">
    <location>
        <begin position="1"/>
        <end position="30"/>
    </location>
</feature>
<name>A0A1M8AC28_MALS4</name>
<feature type="binding site" evidence="11">
    <location>
        <position position="328"/>
    </location>
    <ligand>
        <name>GTP</name>
        <dbReference type="ChEBI" id="CHEBI:37565"/>
    </ligand>
</feature>
<keyword evidence="4 11" id="KW-0547">Nucleotide-binding</keyword>
<dbReference type="Gene3D" id="3.40.50.300">
    <property type="entry name" value="P-loop containing nucleotide triphosphate hydrolases"/>
    <property type="match status" value="1"/>
</dbReference>
<dbReference type="CDD" id="cd00066">
    <property type="entry name" value="G-alpha"/>
    <property type="match status" value="1"/>
</dbReference>
<dbReference type="PRINTS" id="PR01241">
    <property type="entry name" value="GPROTEINAFNG"/>
</dbReference>
<dbReference type="SUPFAM" id="SSF52540">
    <property type="entry name" value="P-loop containing nucleoside triphosphate hydrolases"/>
    <property type="match status" value="1"/>
</dbReference>
<keyword evidence="5 12" id="KW-0460">Magnesium</keyword>
<dbReference type="GO" id="GO:0032502">
    <property type="term" value="P:developmental process"/>
    <property type="evidence" value="ECO:0007669"/>
    <property type="project" value="UniProtKB-ARBA"/>
</dbReference>
<dbReference type="VEuPathDB" id="FungiDB:MSYG_4104"/>
<dbReference type="PROSITE" id="PS51882">
    <property type="entry name" value="G_ALPHA"/>
    <property type="match status" value="1"/>
</dbReference>
<dbReference type="GO" id="GO:0005737">
    <property type="term" value="C:cytoplasm"/>
    <property type="evidence" value="ECO:0007669"/>
    <property type="project" value="TreeGrafter"/>
</dbReference>
<accession>A0A1M8AC28</accession>
<evidence type="ECO:0000256" key="4">
    <source>
        <dbReference type="ARBA" id="ARBA00022741"/>
    </source>
</evidence>
<reference evidence="15" key="1">
    <citation type="journal article" date="2017" name="Nucleic Acids Res.">
        <title>Proteogenomics produces comprehensive and highly accurate protein-coding gene annotation in a complete genome assembly of Malassezia sympodialis.</title>
        <authorList>
            <person name="Zhu Y."/>
            <person name="Engstroem P.G."/>
            <person name="Tellgren-Roth C."/>
            <person name="Baudo C.D."/>
            <person name="Kennell J.C."/>
            <person name="Sun S."/>
            <person name="Billmyre R.B."/>
            <person name="Schroeder M.S."/>
            <person name="Andersson A."/>
            <person name="Holm T."/>
            <person name="Sigurgeirsson B."/>
            <person name="Wu G."/>
            <person name="Sankaranarayanan S.R."/>
            <person name="Siddharthan R."/>
            <person name="Sanyal K."/>
            <person name="Lundeberg J."/>
            <person name="Nystedt B."/>
            <person name="Boekhout T."/>
            <person name="Dawson T.L. Jr."/>
            <person name="Heitman J."/>
            <person name="Scheynius A."/>
            <person name="Lehtioe J."/>
        </authorList>
    </citation>
    <scope>NUCLEOTIDE SEQUENCE [LARGE SCALE GENOMIC DNA]</scope>
    <source>
        <strain evidence="15">ATCC 42132</strain>
    </source>
</reference>
<dbReference type="InterPro" id="IPR011025">
    <property type="entry name" value="GproteinA_insert"/>
</dbReference>
<keyword evidence="8" id="KW-0807">Transducer</keyword>
<evidence type="ECO:0000256" key="13">
    <source>
        <dbReference type="SAM" id="MobiDB-lite"/>
    </source>
</evidence>
<feature type="binding site" evidence="12">
    <location>
        <position position="185"/>
    </location>
    <ligand>
        <name>Mg(2+)</name>
        <dbReference type="ChEBI" id="CHEBI:18420"/>
    </ligand>
</feature>
<protein>
    <recommendedName>
        <fullName evidence="10">Guanine nucleotide-binding protein alpha-3 subunit</fullName>
    </recommendedName>
</protein>
<dbReference type="InterPro" id="IPR001019">
    <property type="entry name" value="Gprotein_alpha_su"/>
</dbReference>
<dbReference type="OMA" id="FMAIQAM"/>
<dbReference type="EMBL" id="LT671827">
    <property type="protein sequence ID" value="SHO79754.1"/>
    <property type="molecule type" value="Genomic_DNA"/>
</dbReference>
<dbReference type="OrthoDB" id="5817230at2759"/>
<evidence type="ECO:0000256" key="1">
    <source>
        <dbReference type="ARBA" id="ARBA00011356"/>
    </source>
</evidence>
<feature type="binding site" evidence="11">
    <location>
        <begin position="46"/>
        <end position="51"/>
    </location>
    <ligand>
        <name>GTP</name>
        <dbReference type="ChEBI" id="CHEBI:37565"/>
    </ligand>
</feature>
<dbReference type="Pfam" id="PF00503">
    <property type="entry name" value="G-alpha"/>
    <property type="match status" value="1"/>
</dbReference>
<dbReference type="STRING" id="1230383.A0A1M8AC28"/>
<evidence type="ECO:0000256" key="3">
    <source>
        <dbReference type="ARBA" id="ARBA00022723"/>
    </source>
</evidence>
<evidence type="ECO:0000256" key="8">
    <source>
        <dbReference type="ARBA" id="ARBA00023224"/>
    </source>
</evidence>
<dbReference type="AlphaFoldDB" id="A0A1M8AC28"/>
<dbReference type="FunFam" id="3.40.50.300:FF:000181">
    <property type="entry name" value="Guanine nucleotide-binding protein subunit alpha"/>
    <property type="match status" value="1"/>
</dbReference>
<comment type="subunit">
    <text evidence="1">G proteins are composed of 3 units; alpha, beta and gamma. The alpha chain contains the guanine nucleotide binding site.</text>
</comment>
<proteinExistence type="predicted"/>
<feature type="binding site" evidence="11">
    <location>
        <begin position="204"/>
        <end position="208"/>
    </location>
    <ligand>
        <name>GTP</name>
        <dbReference type="ChEBI" id="CHEBI:37565"/>
    </ligand>
</feature>
<evidence type="ECO:0000256" key="12">
    <source>
        <dbReference type="PIRSR" id="PIRSR601019-2"/>
    </source>
</evidence>